<evidence type="ECO:0000256" key="2">
    <source>
        <dbReference type="ARBA" id="ARBA00023125"/>
    </source>
</evidence>
<proteinExistence type="predicted"/>
<organism evidence="5 6">
    <name type="scientific">Ktedonospora formicarum</name>
    <dbReference type="NCBI Taxonomy" id="2778364"/>
    <lineage>
        <taxon>Bacteria</taxon>
        <taxon>Bacillati</taxon>
        <taxon>Chloroflexota</taxon>
        <taxon>Ktedonobacteria</taxon>
        <taxon>Ktedonobacterales</taxon>
        <taxon>Ktedonobacteraceae</taxon>
        <taxon>Ktedonospora</taxon>
    </lineage>
</organism>
<dbReference type="Pfam" id="PF25873">
    <property type="entry name" value="WHD_MalT"/>
    <property type="match status" value="1"/>
</dbReference>
<reference evidence="5" key="1">
    <citation type="submission" date="2020-10" db="EMBL/GenBank/DDBJ databases">
        <title>Taxonomic study of unclassified bacteria belonging to the class Ktedonobacteria.</title>
        <authorList>
            <person name="Yabe S."/>
            <person name="Wang C.M."/>
            <person name="Zheng Y."/>
            <person name="Sakai Y."/>
            <person name="Cavaletti L."/>
            <person name="Monciardini P."/>
            <person name="Donadio S."/>
        </authorList>
    </citation>
    <scope>NUCLEOTIDE SEQUENCE</scope>
    <source>
        <strain evidence="5">SOSP1-1</strain>
    </source>
</reference>
<dbReference type="Pfam" id="PF17874">
    <property type="entry name" value="TPR_MalT"/>
    <property type="match status" value="1"/>
</dbReference>
<dbReference type="InterPro" id="IPR016032">
    <property type="entry name" value="Sig_transdc_resp-reg_C-effctor"/>
</dbReference>
<sequence length="913" mass="102925">MLSPDLLVTKFTIPPIRSMRLPREHLLRALEQSRTNPLTLLSASAGFGKTTLLSAWARQTMSQVAWVTLDEQDNDPTHFWAYVIAALRKAGSPVGEATLAMLHSPQPSTLPGALTALINELASRAQEVALILDDYHLIREPAIHESLRFVLDHLPACMHVLLASRVDPPLALARLRARGQVVEIREMDLRLRGDEAAGFLTQVMDLPLSMEAIRRLEQRTEGWIAGLQLAALSLRRHHDASAFVQTFTGNHRLILDYVQEEILDPLPEAQQRFLLHTSVLERMNAEVCQRLSGESTSQQILEALERANLFLIPFDEERRWYRWHTLFREVLLARLQATQPDLVPRLHREAALWYQQQGWLYEAISHARASQDFWFMAELLEGCVERLHLQGELKTLLNWIKLLPQEVLSAHPHLATSYILAFNMLSPFSDGEENEYLTLLWVGVEQTLRSEDQATLSQTERDRLHHRMMILQAWKLGKKALSDDNVEQLNSLVESLQHLSLDDDTVWKQQLGGSVAMALRLAGNFPPMVATLQEMRKMTRGTQDRYQEVQTLWGLIGAMIALGQLSQAQTRCQEFQQLVNHLGAPLPAAAYPHFFQAQLAYAWNQLEIAKSEALIAIEKTTPLHYLDILMGSYEVLGRCCIAQGNLVEAEHAIHEMEQVNKRARLPLFLPGFESLRAQLWLAQGDLVRAVEWAKHIPYREVALHYNHESAYLTLVRIYLATQQYPQALQWLAALLGSAERVGRGGSVISILALQVAALQASGATQEARSILSRLLIEAEPEDYRRIFLDVGEPMKEALLVFLETSCMQQRGVSPPLIAYAQTLLDGFACEQHQNAGEKVILFGTLSSSLPEPLTPREQEVLCLLASGASNQEIANRLVVSLRTVKKHVGNLLLKLSAQNRTHAVARARELSLL</sequence>
<accession>A0A8J3MW62</accession>
<name>A0A8J3MW62_9CHLR</name>
<evidence type="ECO:0000313" key="6">
    <source>
        <dbReference type="Proteomes" id="UP000612362"/>
    </source>
</evidence>
<evidence type="ECO:0000256" key="3">
    <source>
        <dbReference type="ARBA" id="ARBA00023163"/>
    </source>
</evidence>
<dbReference type="SMART" id="SM00421">
    <property type="entry name" value="HTH_LUXR"/>
    <property type="match status" value="1"/>
</dbReference>
<dbReference type="PROSITE" id="PS00622">
    <property type="entry name" value="HTH_LUXR_1"/>
    <property type="match status" value="1"/>
</dbReference>
<dbReference type="PANTHER" id="PTHR44688">
    <property type="entry name" value="DNA-BINDING TRANSCRIPTIONAL ACTIVATOR DEVR_DOSR"/>
    <property type="match status" value="1"/>
</dbReference>
<evidence type="ECO:0000313" key="5">
    <source>
        <dbReference type="EMBL" id="GHO47225.1"/>
    </source>
</evidence>
<dbReference type="InterPro" id="IPR027417">
    <property type="entry name" value="P-loop_NTPase"/>
</dbReference>
<dbReference type="InterPro" id="IPR011990">
    <property type="entry name" value="TPR-like_helical_dom_sf"/>
</dbReference>
<dbReference type="SUPFAM" id="SSF52540">
    <property type="entry name" value="P-loop containing nucleoside triphosphate hydrolases"/>
    <property type="match status" value="1"/>
</dbReference>
<evidence type="ECO:0000256" key="1">
    <source>
        <dbReference type="ARBA" id="ARBA00023015"/>
    </source>
</evidence>
<dbReference type="GO" id="GO:0003677">
    <property type="term" value="F:DNA binding"/>
    <property type="evidence" value="ECO:0007669"/>
    <property type="project" value="UniProtKB-KW"/>
</dbReference>
<dbReference type="Proteomes" id="UP000612362">
    <property type="component" value="Unassembled WGS sequence"/>
</dbReference>
<dbReference type="SUPFAM" id="SSF48452">
    <property type="entry name" value="TPR-like"/>
    <property type="match status" value="1"/>
</dbReference>
<dbReference type="InterPro" id="IPR036388">
    <property type="entry name" value="WH-like_DNA-bd_sf"/>
</dbReference>
<feature type="domain" description="HTH luxR-type" evidence="4">
    <location>
        <begin position="846"/>
        <end position="911"/>
    </location>
</feature>
<gene>
    <name evidence="5" type="ORF">KSX_53880</name>
</gene>
<evidence type="ECO:0000259" key="4">
    <source>
        <dbReference type="PROSITE" id="PS50043"/>
    </source>
</evidence>
<dbReference type="EMBL" id="BNJF01000003">
    <property type="protein sequence ID" value="GHO47225.1"/>
    <property type="molecule type" value="Genomic_DNA"/>
</dbReference>
<keyword evidence="1" id="KW-0805">Transcription regulation</keyword>
<keyword evidence="6" id="KW-1185">Reference proteome</keyword>
<dbReference type="AlphaFoldDB" id="A0A8J3MW62"/>
<protein>
    <submittedName>
        <fullName evidence="5">LuxR family transcriptional regulator</fullName>
    </submittedName>
</protein>
<dbReference type="PROSITE" id="PS50043">
    <property type="entry name" value="HTH_LUXR_2"/>
    <property type="match status" value="1"/>
</dbReference>
<dbReference type="Gene3D" id="1.10.10.10">
    <property type="entry name" value="Winged helix-like DNA-binding domain superfamily/Winged helix DNA-binding domain"/>
    <property type="match status" value="1"/>
</dbReference>
<keyword evidence="2" id="KW-0238">DNA-binding</keyword>
<dbReference type="PANTHER" id="PTHR44688:SF25">
    <property type="entry name" value="HTH LUXR-TYPE DOMAIN-CONTAINING PROTEIN"/>
    <property type="match status" value="1"/>
</dbReference>
<keyword evidence="3" id="KW-0804">Transcription</keyword>
<dbReference type="InterPro" id="IPR059106">
    <property type="entry name" value="WHD_MalT"/>
</dbReference>
<dbReference type="Gene3D" id="3.40.50.300">
    <property type="entry name" value="P-loop containing nucleotide triphosphate hydrolases"/>
    <property type="match status" value="1"/>
</dbReference>
<dbReference type="Pfam" id="PF00196">
    <property type="entry name" value="GerE"/>
    <property type="match status" value="1"/>
</dbReference>
<dbReference type="SUPFAM" id="SSF46894">
    <property type="entry name" value="C-terminal effector domain of the bipartite response regulators"/>
    <property type="match status" value="1"/>
</dbReference>
<dbReference type="Gene3D" id="1.25.40.10">
    <property type="entry name" value="Tetratricopeptide repeat domain"/>
    <property type="match status" value="1"/>
</dbReference>
<comment type="caution">
    <text evidence="5">The sequence shown here is derived from an EMBL/GenBank/DDBJ whole genome shotgun (WGS) entry which is preliminary data.</text>
</comment>
<dbReference type="PRINTS" id="PR00038">
    <property type="entry name" value="HTHLUXR"/>
</dbReference>
<dbReference type="GO" id="GO:0006355">
    <property type="term" value="P:regulation of DNA-templated transcription"/>
    <property type="evidence" value="ECO:0007669"/>
    <property type="project" value="InterPro"/>
</dbReference>
<dbReference type="CDD" id="cd06170">
    <property type="entry name" value="LuxR_C_like"/>
    <property type="match status" value="1"/>
</dbReference>
<dbReference type="InterPro" id="IPR000792">
    <property type="entry name" value="Tscrpt_reg_LuxR_C"/>
</dbReference>
<dbReference type="RefSeq" id="WP_220196558.1">
    <property type="nucleotide sequence ID" value="NZ_BNJF01000003.1"/>
</dbReference>
<dbReference type="InterPro" id="IPR041617">
    <property type="entry name" value="TPR_MalT"/>
</dbReference>